<protein>
    <submittedName>
        <fullName evidence="1">Uncharacterized protein</fullName>
    </submittedName>
</protein>
<proteinExistence type="predicted"/>
<accession>A0A6M3L5K9</accession>
<reference evidence="1" key="1">
    <citation type="submission" date="2020-03" db="EMBL/GenBank/DDBJ databases">
        <title>The deep terrestrial virosphere.</title>
        <authorList>
            <person name="Holmfeldt K."/>
            <person name="Nilsson E."/>
            <person name="Simone D."/>
            <person name="Lopez-Fernandez M."/>
            <person name="Wu X."/>
            <person name="de Brujin I."/>
            <person name="Lundin D."/>
            <person name="Andersson A."/>
            <person name="Bertilsson S."/>
            <person name="Dopson M."/>
        </authorList>
    </citation>
    <scope>NUCLEOTIDE SEQUENCE</scope>
    <source>
        <strain evidence="1">MM415B02515</strain>
    </source>
</reference>
<name>A0A6M3L5K9_9ZZZZ</name>
<gene>
    <name evidence="1" type="ORF">MM415B02515_0007</name>
</gene>
<dbReference type="EMBL" id="MT142863">
    <property type="protein sequence ID" value="QJA89703.1"/>
    <property type="molecule type" value="Genomic_DNA"/>
</dbReference>
<dbReference type="AlphaFoldDB" id="A0A6M3L5K9"/>
<sequence>MAAQLTFETTYQKQPSGTKGINDWMELNCSPATEVFRVTSDADGDFFYCNKISRAKAVMVQNHGATFATGVSRDTPKITIRNGTTTMNAKITIGHTATAECFSVIVIGEL</sequence>
<organism evidence="1">
    <name type="scientific">viral metagenome</name>
    <dbReference type="NCBI Taxonomy" id="1070528"/>
    <lineage>
        <taxon>unclassified sequences</taxon>
        <taxon>metagenomes</taxon>
        <taxon>organismal metagenomes</taxon>
    </lineage>
</organism>
<evidence type="ECO:0000313" key="1">
    <source>
        <dbReference type="EMBL" id="QJA89703.1"/>
    </source>
</evidence>